<evidence type="ECO:0000259" key="1">
    <source>
        <dbReference type="Pfam" id="PF03453"/>
    </source>
</evidence>
<evidence type="ECO:0000313" key="2">
    <source>
        <dbReference type="EMBL" id="SVC58591.1"/>
    </source>
</evidence>
<dbReference type="PANTHER" id="PTHR10192:SF5">
    <property type="entry name" value="GEPHYRIN"/>
    <property type="match status" value="1"/>
</dbReference>
<dbReference type="PANTHER" id="PTHR10192">
    <property type="entry name" value="MOLYBDOPTERIN BIOSYNTHESIS PROTEIN"/>
    <property type="match status" value="1"/>
</dbReference>
<dbReference type="GO" id="GO:0006777">
    <property type="term" value="P:Mo-molybdopterin cofactor biosynthetic process"/>
    <property type="evidence" value="ECO:0007669"/>
    <property type="project" value="TreeGrafter"/>
</dbReference>
<organism evidence="2">
    <name type="scientific">marine metagenome</name>
    <dbReference type="NCBI Taxonomy" id="408172"/>
    <lineage>
        <taxon>unclassified sequences</taxon>
        <taxon>metagenomes</taxon>
        <taxon>ecological metagenomes</taxon>
    </lineage>
</organism>
<dbReference type="Gene3D" id="3.90.105.10">
    <property type="entry name" value="Molybdopterin biosynthesis moea protein, domain 2"/>
    <property type="match status" value="1"/>
</dbReference>
<name>A0A382NG78_9ZZZZ</name>
<dbReference type="EMBL" id="UINC01099368">
    <property type="protein sequence ID" value="SVC58591.1"/>
    <property type="molecule type" value="Genomic_DNA"/>
</dbReference>
<dbReference type="InterPro" id="IPR038987">
    <property type="entry name" value="MoeA-like"/>
</dbReference>
<gene>
    <name evidence="2" type="ORF">METZ01_LOCUS311445</name>
</gene>
<dbReference type="InterPro" id="IPR005110">
    <property type="entry name" value="MoeA_linker/N"/>
</dbReference>
<sequence length="209" mass="22707">MKPLTTVEEATRLVREAINPLAAELVPLAETVGRILREPLRTDRDLPPYDRVMMDGYAICSASWIDGQRSYRLSGEQPAGSGGAQLASSQDCMEVATGAVLPEGSDVVLPVEWSEQKDGNIVFKVPDDVRVEPWLYVHRRGSDHFAGTDLVPIGSRLCPAEVAIAATCGYPQLKTSRRPKVAILGTGEELVPVEEAPASYQIRESNVHA</sequence>
<feature type="domain" description="MoeA N-terminal and linker" evidence="1">
    <location>
        <begin position="6"/>
        <end position="169"/>
    </location>
</feature>
<dbReference type="Gene3D" id="2.170.190.11">
    <property type="entry name" value="Molybdopterin biosynthesis moea protein, domain 3"/>
    <property type="match status" value="1"/>
</dbReference>
<dbReference type="SUPFAM" id="SSF63882">
    <property type="entry name" value="MoeA N-terminal region -like"/>
    <property type="match status" value="1"/>
</dbReference>
<protein>
    <recommendedName>
        <fullName evidence="1">MoeA N-terminal and linker domain-containing protein</fullName>
    </recommendedName>
</protein>
<dbReference type="AlphaFoldDB" id="A0A382NG78"/>
<dbReference type="GO" id="GO:0061599">
    <property type="term" value="F:molybdopterin molybdotransferase activity"/>
    <property type="evidence" value="ECO:0007669"/>
    <property type="project" value="TreeGrafter"/>
</dbReference>
<dbReference type="GO" id="GO:0005829">
    <property type="term" value="C:cytosol"/>
    <property type="evidence" value="ECO:0007669"/>
    <property type="project" value="TreeGrafter"/>
</dbReference>
<dbReference type="InterPro" id="IPR036425">
    <property type="entry name" value="MoaB/Mog-like_dom_sf"/>
</dbReference>
<dbReference type="Gene3D" id="3.40.980.10">
    <property type="entry name" value="MoaB/Mog-like domain"/>
    <property type="match status" value="1"/>
</dbReference>
<reference evidence="2" key="1">
    <citation type="submission" date="2018-05" db="EMBL/GenBank/DDBJ databases">
        <authorList>
            <person name="Lanie J.A."/>
            <person name="Ng W.-L."/>
            <person name="Kazmierczak K.M."/>
            <person name="Andrzejewski T.M."/>
            <person name="Davidsen T.M."/>
            <person name="Wayne K.J."/>
            <person name="Tettelin H."/>
            <person name="Glass J.I."/>
            <person name="Rusch D."/>
            <person name="Podicherti R."/>
            <person name="Tsui H.-C.T."/>
            <person name="Winkler M.E."/>
        </authorList>
    </citation>
    <scope>NUCLEOTIDE SEQUENCE</scope>
</reference>
<dbReference type="Pfam" id="PF03453">
    <property type="entry name" value="MoeA_N"/>
    <property type="match status" value="1"/>
</dbReference>
<proteinExistence type="predicted"/>
<accession>A0A382NG78</accession>
<dbReference type="InterPro" id="IPR036135">
    <property type="entry name" value="MoeA_linker/N_sf"/>
</dbReference>